<dbReference type="InterPro" id="IPR001789">
    <property type="entry name" value="Sig_transdc_resp-reg_receiver"/>
</dbReference>
<reference evidence="4" key="1">
    <citation type="submission" date="2017-08" db="EMBL/GenBank/DDBJ databases">
        <title>A dynamic microbial community with high functional redundancy inhabits the cold, oxic subseafloor aquifer.</title>
        <authorList>
            <person name="Tully B.J."/>
            <person name="Wheat C.G."/>
            <person name="Glazer B.T."/>
            <person name="Huber J.A."/>
        </authorList>
    </citation>
    <scope>NUCLEOTIDE SEQUENCE [LARGE SCALE GENOMIC DNA]</scope>
</reference>
<name>A0A2A5CI03_9GAMM</name>
<comment type="caution">
    <text evidence="3">The sequence shown here is derived from an EMBL/GenBank/DDBJ whole genome shotgun (WGS) entry which is preliminary data.</text>
</comment>
<feature type="domain" description="Response regulatory" evidence="2">
    <location>
        <begin position="17"/>
        <end position="172"/>
    </location>
</feature>
<dbReference type="Proteomes" id="UP000228987">
    <property type="component" value="Unassembled WGS sequence"/>
</dbReference>
<dbReference type="InterPro" id="IPR011006">
    <property type="entry name" value="CheY-like_superfamily"/>
</dbReference>
<evidence type="ECO:0000259" key="2">
    <source>
        <dbReference type="PROSITE" id="PS50110"/>
    </source>
</evidence>
<dbReference type="AlphaFoldDB" id="A0A2A5CI03"/>
<gene>
    <name evidence="3" type="ORF">COA71_00635</name>
</gene>
<evidence type="ECO:0000313" key="4">
    <source>
        <dbReference type="Proteomes" id="UP000228987"/>
    </source>
</evidence>
<dbReference type="GO" id="GO:0000160">
    <property type="term" value="P:phosphorelay signal transduction system"/>
    <property type="evidence" value="ECO:0007669"/>
    <property type="project" value="InterPro"/>
</dbReference>
<dbReference type="Gene3D" id="3.40.50.2300">
    <property type="match status" value="1"/>
</dbReference>
<feature type="modified residue" description="4-aspartylphosphate" evidence="1">
    <location>
        <position position="108"/>
    </location>
</feature>
<proteinExistence type="predicted"/>
<organism evidence="3 4">
    <name type="scientific">SAR86 cluster bacterium</name>
    <dbReference type="NCBI Taxonomy" id="2030880"/>
    <lineage>
        <taxon>Bacteria</taxon>
        <taxon>Pseudomonadati</taxon>
        <taxon>Pseudomonadota</taxon>
        <taxon>Gammaproteobacteria</taxon>
        <taxon>SAR86 cluster</taxon>
    </lineage>
</organism>
<evidence type="ECO:0000313" key="3">
    <source>
        <dbReference type="EMBL" id="PCJ43412.1"/>
    </source>
</evidence>
<protein>
    <recommendedName>
        <fullName evidence="2">Response regulatory domain-containing protein</fullName>
    </recommendedName>
</protein>
<sequence length="347" mass="40035">MADDPISVGHPFYFPTQVILLDDDPDFLEGVSLMLNKCLSFKLFQSAHQALEYVNNAHKHVQIQERCYSNYKTGPLESDSLSHIDIDQLHLEVLNGSRFQTASTVIVDYSMPEMNGLEFLLQLKNPFIKKVLLTGQADMELAIKAFNKQLIDQFIDKHDPKLRLKLNSIIESYQDQYFKNSFKLISDPIIANNRDAFLVDKKFQDFFSNFRKKHNYVEYYMIDTPAPGFLVIDDKGNQNNLLIFTDEAISSHLTVLKKINAPEILIKKVSSKELLPSFSFNDGNDEKHQDKVKHWENHYYPAVHISDSSNYFLALTPAMQIDNTKNQNIITYSDFLETNLITSEILH</sequence>
<dbReference type="PROSITE" id="PS50110">
    <property type="entry name" value="RESPONSE_REGULATORY"/>
    <property type="match status" value="1"/>
</dbReference>
<evidence type="ECO:0000256" key="1">
    <source>
        <dbReference type="PROSITE-ProRule" id="PRU00169"/>
    </source>
</evidence>
<dbReference type="SUPFAM" id="SSF52172">
    <property type="entry name" value="CheY-like"/>
    <property type="match status" value="1"/>
</dbReference>
<accession>A0A2A5CI03</accession>
<dbReference type="EMBL" id="NVWI01000001">
    <property type="protein sequence ID" value="PCJ43412.1"/>
    <property type="molecule type" value="Genomic_DNA"/>
</dbReference>
<keyword evidence="1" id="KW-0597">Phosphoprotein</keyword>